<dbReference type="GO" id="GO:0009117">
    <property type="term" value="P:nucleotide metabolic process"/>
    <property type="evidence" value="ECO:0007669"/>
    <property type="project" value="InterPro"/>
</dbReference>
<reference evidence="3 4" key="1">
    <citation type="journal article" date="2021" name="DNA Res.">
        <title>Genome analysis of Candida subhashii reveals its hybrid nature and dual mitochondrial genome conformations.</title>
        <authorList>
            <person name="Mixao V."/>
            <person name="Hegedusova E."/>
            <person name="Saus E."/>
            <person name="Pryszcz L.P."/>
            <person name="Cillingova A."/>
            <person name="Nosek J."/>
            <person name="Gabaldon T."/>
        </authorList>
    </citation>
    <scope>NUCLEOTIDE SEQUENCE [LARGE SCALE GENOMIC DNA]</scope>
    <source>
        <strain evidence="3 4">CBS 10753</strain>
    </source>
</reference>
<dbReference type="GeneID" id="73471183"/>
<gene>
    <name evidence="3" type="ORF">J8A68_004383</name>
</gene>
<sequence length="316" mass="35642">MATNTLPDTFFQQLVAKYETAKGDHHILFNGESAVHELISVPTGSSTINYQITLLKSLMHRPDQGSKDKNPFANPEPELTILANYKDEFKIVFNKYPVVDYHFMLVTNEFRPQSSPLTPLELSATYEVLQALKTQDTGRDWVGFYNSGDESGASQPHKHIQFMSLPSDFVPYSKSLCDSYTEEGYIPINTIVERYPLQDGNIPFAHFLAKFPTDIDEEGLALSFAALLQRTLTVLRENQATSISYNFIMTTEYMMMIPRRSSKYKQIGINSCGVLGLILCKNEELLDLVKSDGCLEVTKGVCFENTSGKAETDYDY</sequence>
<name>A0A8J5QBA7_9ASCO</name>
<keyword evidence="4" id="KW-1185">Reference proteome</keyword>
<evidence type="ECO:0000313" key="4">
    <source>
        <dbReference type="Proteomes" id="UP000694255"/>
    </source>
</evidence>
<feature type="domain" description="ATP adenylyltransferase C-terminal" evidence="1">
    <location>
        <begin position="201"/>
        <end position="303"/>
    </location>
</feature>
<feature type="domain" description="Ap4A phosphorylase 1/2 N-terminal" evidence="2">
    <location>
        <begin position="64"/>
        <end position="166"/>
    </location>
</feature>
<dbReference type="Proteomes" id="UP000694255">
    <property type="component" value="Unassembled WGS sequence"/>
</dbReference>
<proteinExistence type="predicted"/>
<dbReference type="InterPro" id="IPR009163">
    <property type="entry name" value="Ap4A_phos1/2"/>
</dbReference>
<dbReference type="EMBL" id="JAGSYN010000184">
    <property type="protein sequence ID" value="KAG7662121.1"/>
    <property type="molecule type" value="Genomic_DNA"/>
</dbReference>
<dbReference type="Pfam" id="PF19327">
    <property type="entry name" value="Ap4A_phos_N"/>
    <property type="match status" value="1"/>
</dbReference>
<dbReference type="Pfam" id="PF09830">
    <property type="entry name" value="ATP_transf"/>
    <property type="match status" value="1"/>
</dbReference>
<evidence type="ECO:0000259" key="2">
    <source>
        <dbReference type="Pfam" id="PF19327"/>
    </source>
</evidence>
<dbReference type="PANTHER" id="PTHR38420">
    <property type="entry name" value="AP-4-A PHOSPHORYLASE II"/>
    <property type="match status" value="1"/>
</dbReference>
<dbReference type="InterPro" id="IPR019200">
    <property type="entry name" value="ATP_adenylylTrfase_C"/>
</dbReference>
<dbReference type="RefSeq" id="XP_049262354.1">
    <property type="nucleotide sequence ID" value="XM_049408335.1"/>
</dbReference>
<dbReference type="GO" id="GO:0005524">
    <property type="term" value="F:ATP binding"/>
    <property type="evidence" value="ECO:0007669"/>
    <property type="project" value="InterPro"/>
</dbReference>
<evidence type="ECO:0000313" key="3">
    <source>
        <dbReference type="EMBL" id="KAG7662121.1"/>
    </source>
</evidence>
<protein>
    <submittedName>
        <fullName evidence="3">APA2</fullName>
    </submittedName>
</protein>
<dbReference type="PANTHER" id="PTHR38420:SF1">
    <property type="entry name" value="PUTATIVE (AFU_ORTHOLOGUE AFUA_5G14690)-RELATED"/>
    <property type="match status" value="1"/>
</dbReference>
<evidence type="ECO:0000259" key="1">
    <source>
        <dbReference type="Pfam" id="PF09830"/>
    </source>
</evidence>
<dbReference type="InterPro" id="IPR045759">
    <property type="entry name" value="Ap4A_phos1/2_N"/>
</dbReference>
<comment type="caution">
    <text evidence="3">The sequence shown here is derived from an EMBL/GenBank/DDBJ whole genome shotgun (WGS) entry which is preliminary data.</text>
</comment>
<dbReference type="PIRSF" id="PIRSF000846">
    <property type="entry name" value="ATP_adenylyltr"/>
    <property type="match status" value="1"/>
</dbReference>
<dbReference type="GO" id="GO:0003877">
    <property type="term" value="F:ATP:ADP adenylyltransferase activity"/>
    <property type="evidence" value="ECO:0007669"/>
    <property type="project" value="InterPro"/>
</dbReference>
<dbReference type="OrthoDB" id="10267950at2759"/>
<dbReference type="AlphaFoldDB" id="A0A8J5QBA7"/>
<organism evidence="3 4">
    <name type="scientific">[Candida] subhashii</name>
    <dbReference type="NCBI Taxonomy" id="561895"/>
    <lineage>
        <taxon>Eukaryota</taxon>
        <taxon>Fungi</taxon>
        <taxon>Dikarya</taxon>
        <taxon>Ascomycota</taxon>
        <taxon>Saccharomycotina</taxon>
        <taxon>Pichiomycetes</taxon>
        <taxon>Debaryomycetaceae</taxon>
        <taxon>Spathaspora</taxon>
    </lineage>
</organism>
<accession>A0A8J5QBA7</accession>